<reference evidence="3" key="1">
    <citation type="journal article" date="2019" name="Int. J. Syst. Evol. Microbiol.">
        <title>The Global Catalogue of Microorganisms (GCM) 10K type strain sequencing project: providing services to taxonomists for standard genome sequencing and annotation.</title>
        <authorList>
            <consortium name="The Broad Institute Genomics Platform"/>
            <consortium name="The Broad Institute Genome Sequencing Center for Infectious Disease"/>
            <person name="Wu L."/>
            <person name="Ma J."/>
        </authorList>
    </citation>
    <scope>NUCLEOTIDE SEQUENCE [LARGE SCALE GENOMIC DNA]</scope>
    <source>
        <strain evidence="3">JCM 18054</strain>
    </source>
</reference>
<comment type="caution">
    <text evidence="2">The sequence shown here is derived from an EMBL/GenBank/DDBJ whole genome shotgun (WGS) entry which is preliminary data.</text>
</comment>
<keyword evidence="3" id="KW-1185">Reference proteome</keyword>
<dbReference type="EMBL" id="BAABIB010000072">
    <property type="protein sequence ID" value="GAA5163924.1"/>
    <property type="molecule type" value="Genomic_DNA"/>
</dbReference>
<feature type="region of interest" description="Disordered" evidence="1">
    <location>
        <begin position="1"/>
        <end position="51"/>
    </location>
</feature>
<dbReference type="Proteomes" id="UP001500192">
    <property type="component" value="Unassembled WGS sequence"/>
</dbReference>
<evidence type="ECO:0000313" key="2">
    <source>
        <dbReference type="EMBL" id="GAA5163924.1"/>
    </source>
</evidence>
<evidence type="ECO:0000256" key="1">
    <source>
        <dbReference type="SAM" id="MobiDB-lite"/>
    </source>
</evidence>
<evidence type="ECO:0000313" key="3">
    <source>
        <dbReference type="Proteomes" id="UP001500192"/>
    </source>
</evidence>
<organism evidence="2 3">
    <name type="scientific">Amycolatopsis dongchuanensis</name>
    <dbReference type="NCBI Taxonomy" id="1070866"/>
    <lineage>
        <taxon>Bacteria</taxon>
        <taxon>Bacillati</taxon>
        <taxon>Actinomycetota</taxon>
        <taxon>Actinomycetes</taxon>
        <taxon>Pseudonocardiales</taxon>
        <taxon>Pseudonocardiaceae</taxon>
        <taxon>Amycolatopsis</taxon>
    </lineage>
</organism>
<name>A0ABP9QLF0_9PSEU</name>
<gene>
    <name evidence="2" type="ORF">GCM10023214_32650</name>
</gene>
<accession>A0ABP9QLF0</accession>
<proteinExistence type="predicted"/>
<sequence>MPLRGPARAATPCSSHRRAGPVSGWSRTRAAVGPPRSWPRCPGPPTVSEDNLRRTFGEGWRITRLVPAHYATTVPGQALPDAPGKRLDGQGRLPMPVWHLTAVRA</sequence>
<protein>
    <submittedName>
        <fullName evidence="2">Uncharacterized protein</fullName>
    </submittedName>
</protein>